<dbReference type="InterPro" id="IPR037066">
    <property type="entry name" value="Plug_dom_sf"/>
</dbReference>
<dbReference type="SMART" id="SM00965">
    <property type="entry name" value="STN"/>
    <property type="match status" value="1"/>
</dbReference>
<keyword evidence="4 6" id="KW-0472">Membrane</keyword>
<evidence type="ECO:0000256" key="6">
    <source>
        <dbReference type="PROSITE-ProRule" id="PRU01360"/>
    </source>
</evidence>
<evidence type="ECO:0000256" key="7">
    <source>
        <dbReference type="RuleBase" id="RU003357"/>
    </source>
</evidence>
<keyword evidence="10" id="KW-1185">Reference proteome</keyword>
<dbReference type="NCBIfam" id="TIGR04057">
    <property type="entry name" value="SusC_RagA_signa"/>
    <property type="match status" value="1"/>
</dbReference>
<dbReference type="EMBL" id="JBHUOM010000006">
    <property type="protein sequence ID" value="MFD2934746.1"/>
    <property type="molecule type" value="Genomic_DNA"/>
</dbReference>
<keyword evidence="6" id="KW-0812">Transmembrane</keyword>
<dbReference type="InterPro" id="IPR008969">
    <property type="entry name" value="CarboxyPept-like_regulatory"/>
</dbReference>
<dbReference type="Gene3D" id="2.60.40.1120">
    <property type="entry name" value="Carboxypeptidase-like, regulatory domain"/>
    <property type="match status" value="1"/>
</dbReference>
<keyword evidence="2" id="KW-0406">Ion transport</keyword>
<dbReference type="InterPro" id="IPR000531">
    <property type="entry name" value="Beta-barrel_TonB"/>
</dbReference>
<evidence type="ECO:0000256" key="1">
    <source>
        <dbReference type="ARBA" id="ARBA00022448"/>
    </source>
</evidence>
<keyword evidence="3" id="KW-0408">Iron</keyword>
<dbReference type="InterPro" id="IPR032508">
    <property type="entry name" value="FecR_C"/>
</dbReference>
<proteinExistence type="inferred from homology"/>
<keyword evidence="5 6" id="KW-0998">Cell outer membrane</keyword>
<dbReference type="InterPro" id="IPR011662">
    <property type="entry name" value="Secretin/TonB_short_N"/>
</dbReference>
<name>A0ABW6AH16_9BACT</name>
<organism evidence="9 10">
    <name type="scientific">Spirosoma flavum</name>
    <dbReference type="NCBI Taxonomy" id="2048557"/>
    <lineage>
        <taxon>Bacteria</taxon>
        <taxon>Pseudomonadati</taxon>
        <taxon>Bacteroidota</taxon>
        <taxon>Cytophagia</taxon>
        <taxon>Cytophagales</taxon>
        <taxon>Cytophagaceae</taxon>
        <taxon>Spirosoma</taxon>
    </lineage>
</organism>
<dbReference type="InterPro" id="IPR023997">
    <property type="entry name" value="TonB-dep_OMP_SusC/RagA_CS"/>
</dbReference>
<sequence length="1179" mass="130378">MKRRILFYTTLWLSCFFGIQEGIAQLTFASVHKLQEGTKVQDTSISLIAVLKKLELTYRTNFVYQKELLENKTFTGAVNENDKLEQVLDRVLTPSNLRFRKLKGGGYTILPRKTAKNAPPETEPLKTSANQLAESEADKALAMNTLASRVDMQAFSTTKPAEIVIKGKVTDTEKGEPIPGASIVLKGATKGTNTDANGLYTIAVPDQNAVLVVSFVGYDKQEVIVGNRTQINIALKPDMKELNEVVVVGFGTQKKATVTGAIAAIGTKDLLQSPVANISNSLVGRMPGLFAVQTSGEPGNNASTLRIRGVSTFSGASDPLILVNGVEVSNYNNIDPNEIENLTILKDASATAIYGIRGANGVLLITTKRGKVGKPQLSYTANVAVTSFTNLRKGMNSYDYARLYNESLKNDAYVSGAVYLPKFTDADLALYKSGEDPIFHPNTDWYSMVLKPQALQTQHNISINGGTEKVRYFVSAGFFSQGGQFNHTDLIKDYDANRKYKRYNFRSSFDFDVTKRLKASIDLSSQTENLTGSNNLNGTANNSNRIIEGIARANPLTSPGFIGDKFVNLVGVGTANNPLADLFTGYNRQFKNYLQGSVRLDYTLDFITQGLMATGIVNYQNNNTETLGSNRTLVTYNAVRLPDNSVNLVPQAIDNPFGFTQSIGKTRRTYAQFGFDYKRAFGDHYVTGLVNYNQTKYFDPTLAFLVPNSYQGVVGRATYGYKGRYLAEFTFGYNGTENFAPGNRFGFFPAYSLGWVASDEPFFPKNDVLTYLKIRGSYGEVGNDKIGGDRFLYRPSAYVITTASGTGGYYFGEVGSTSTRYNYSTEGKLGNPNVTWERAIKQNLGVEMSFWKSKISLTADIFSEQRNNILGNLGTVPVTVGATLPAYNLGRMKNHGFDADITYNDHVGNVNFWIKGNFTFARNKIEFQDEIKRPFSYQYRTGQRFGQFYGLVAEGLYNTWAEVNDANRPVSSWNNNRLQPGDIKYKDTNGDGIINDDDQVPIGYSNFPEKIFGISFGGNYKGFDLSVLFQGAGNVSLAYNRRQIRGFFENSGAADYLINSWSADRYEKGLPIQFPRLTQGDENNHNNRVSTYWVRDASYVRLKNVEIGYNIPKTFLAKIGLSGTRVYANASNLITWSKMFPGVDPELSGTVPGSTAGGITNEEPYPLTRTINFGLNLKF</sequence>
<dbReference type="Pfam" id="PF16344">
    <property type="entry name" value="FecR_C"/>
    <property type="match status" value="1"/>
</dbReference>
<reference evidence="10" key="1">
    <citation type="journal article" date="2019" name="Int. J. Syst. Evol. Microbiol.">
        <title>The Global Catalogue of Microorganisms (GCM) 10K type strain sequencing project: providing services to taxonomists for standard genome sequencing and annotation.</title>
        <authorList>
            <consortium name="The Broad Institute Genomics Platform"/>
            <consortium name="The Broad Institute Genome Sequencing Center for Infectious Disease"/>
            <person name="Wu L."/>
            <person name="Ma J."/>
        </authorList>
    </citation>
    <scope>NUCLEOTIDE SEQUENCE [LARGE SCALE GENOMIC DNA]</scope>
    <source>
        <strain evidence="10">KCTC 52490</strain>
    </source>
</reference>
<dbReference type="Gene3D" id="3.55.50.30">
    <property type="match status" value="1"/>
</dbReference>
<gene>
    <name evidence="9" type="ORF">ACFS25_13200</name>
</gene>
<evidence type="ECO:0000313" key="10">
    <source>
        <dbReference type="Proteomes" id="UP001597512"/>
    </source>
</evidence>
<comment type="similarity">
    <text evidence="6 7">Belongs to the TonB-dependent receptor family.</text>
</comment>
<comment type="subcellular location">
    <subcellularLocation>
        <location evidence="6">Cell outer membrane</location>
        <topology evidence="6">Multi-pass membrane protein</topology>
    </subcellularLocation>
</comment>
<dbReference type="InterPro" id="IPR039426">
    <property type="entry name" value="TonB-dep_rcpt-like"/>
</dbReference>
<keyword evidence="6" id="KW-1134">Transmembrane beta strand</keyword>
<dbReference type="SUPFAM" id="SSF49464">
    <property type="entry name" value="Carboxypeptidase regulatory domain-like"/>
    <property type="match status" value="1"/>
</dbReference>
<evidence type="ECO:0000256" key="3">
    <source>
        <dbReference type="ARBA" id="ARBA00023004"/>
    </source>
</evidence>
<evidence type="ECO:0000313" key="9">
    <source>
        <dbReference type="EMBL" id="MFD2934746.1"/>
    </source>
</evidence>
<accession>A0ABW6AH16</accession>
<dbReference type="PROSITE" id="PS51257">
    <property type="entry name" value="PROKAR_LIPOPROTEIN"/>
    <property type="match status" value="1"/>
</dbReference>
<evidence type="ECO:0000256" key="5">
    <source>
        <dbReference type="ARBA" id="ARBA00023237"/>
    </source>
</evidence>
<evidence type="ECO:0000259" key="8">
    <source>
        <dbReference type="SMART" id="SM00965"/>
    </source>
</evidence>
<dbReference type="Pfam" id="PF07715">
    <property type="entry name" value="Plug"/>
    <property type="match status" value="1"/>
</dbReference>
<protein>
    <submittedName>
        <fullName evidence="9">SusC/RagA family TonB-linked outer membrane protein</fullName>
    </submittedName>
</protein>
<evidence type="ECO:0000256" key="4">
    <source>
        <dbReference type="ARBA" id="ARBA00023136"/>
    </source>
</evidence>
<dbReference type="Pfam" id="PF13715">
    <property type="entry name" value="CarbopepD_reg_2"/>
    <property type="match status" value="1"/>
</dbReference>
<dbReference type="InterPro" id="IPR023996">
    <property type="entry name" value="TonB-dep_OMP_SusC/RagA"/>
</dbReference>
<comment type="caution">
    <text evidence="9">The sequence shown here is derived from an EMBL/GenBank/DDBJ whole genome shotgun (WGS) entry which is preliminary data.</text>
</comment>
<dbReference type="InterPro" id="IPR012910">
    <property type="entry name" value="Plug_dom"/>
</dbReference>
<dbReference type="Pfam" id="PF00593">
    <property type="entry name" value="TonB_dep_Rec_b-barrel"/>
    <property type="match status" value="1"/>
</dbReference>
<dbReference type="Gene3D" id="2.170.130.10">
    <property type="entry name" value="TonB-dependent receptor, plug domain"/>
    <property type="match status" value="1"/>
</dbReference>
<dbReference type="PROSITE" id="PS52016">
    <property type="entry name" value="TONB_DEPENDENT_REC_3"/>
    <property type="match status" value="1"/>
</dbReference>
<dbReference type="RefSeq" id="WP_381501326.1">
    <property type="nucleotide sequence ID" value="NZ_JBHUOM010000006.1"/>
</dbReference>
<keyword evidence="7" id="KW-0798">TonB box</keyword>
<evidence type="ECO:0000256" key="2">
    <source>
        <dbReference type="ARBA" id="ARBA00022496"/>
    </source>
</evidence>
<dbReference type="SUPFAM" id="SSF56935">
    <property type="entry name" value="Porins"/>
    <property type="match status" value="1"/>
</dbReference>
<feature type="domain" description="Secretin/TonB short N-terminal" evidence="8">
    <location>
        <begin position="60"/>
        <end position="112"/>
    </location>
</feature>
<dbReference type="Proteomes" id="UP001597512">
    <property type="component" value="Unassembled WGS sequence"/>
</dbReference>
<keyword evidence="2" id="KW-0410">Iron transport</keyword>
<keyword evidence="1 6" id="KW-0813">Transport</keyword>
<dbReference type="NCBIfam" id="TIGR04056">
    <property type="entry name" value="OMP_RagA_SusC"/>
    <property type="match status" value="1"/>
</dbReference>